<name>A0A7J6NY42_PEROL</name>
<evidence type="ECO:0000313" key="2">
    <source>
        <dbReference type="Proteomes" id="UP000541610"/>
    </source>
</evidence>
<dbReference type="AlphaFoldDB" id="A0A7J6NY42"/>
<organism evidence="1 2">
    <name type="scientific">Perkinsus olseni</name>
    <name type="common">Perkinsus atlanticus</name>
    <dbReference type="NCBI Taxonomy" id="32597"/>
    <lineage>
        <taxon>Eukaryota</taxon>
        <taxon>Sar</taxon>
        <taxon>Alveolata</taxon>
        <taxon>Perkinsozoa</taxon>
        <taxon>Perkinsea</taxon>
        <taxon>Perkinsida</taxon>
        <taxon>Perkinsidae</taxon>
        <taxon>Perkinsus</taxon>
    </lineage>
</organism>
<proteinExistence type="predicted"/>
<comment type="caution">
    <text evidence="1">The sequence shown here is derived from an EMBL/GenBank/DDBJ whole genome shotgun (WGS) entry which is preliminary data.</text>
</comment>
<reference evidence="1 2" key="1">
    <citation type="submission" date="2020-04" db="EMBL/GenBank/DDBJ databases">
        <title>Perkinsus olseni comparative genomics.</title>
        <authorList>
            <person name="Bogema D.R."/>
        </authorList>
    </citation>
    <scope>NUCLEOTIDE SEQUENCE [LARGE SCALE GENOMIC DNA]</scope>
    <source>
        <strain evidence="1">00978-12</strain>
    </source>
</reference>
<gene>
    <name evidence="1" type="ORF">FOZ60_002821</name>
</gene>
<evidence type="ECO:0000313" key="1">
    <source>
        <dbReference type="EMBL" id="KAF4688420.1"/>
    </source>
</evidence>
<accession>A0A7J6NY42</accession>
<dbReference type="Proteomes" id="UP000541610">
    <property type="component" value="Unassembled WGS sequence"/>
</dbReference>
<dbReference type="EMBL" id="JABANP010000152">
    <property type="protein sequence ID" value="KAF4688420.1"/>
    <property type="molecule type" value="Genomic_DNA"/>
</dbReference>
<protein>
    <submittedName>
        <fullName evidence="1">Uncharacterized protein</fullName>
    </submittedName>
</protein>
<sequence length="166" mass="18047">MSVAATMMRDLTVDWLKSVPLQNTRSIDSISPATCRYETATPAHLTMTTMSTTSLAHGQCSAKTAIKADTVIRQKPRIQPVAVKAEARPRTPVPTIVLAMTDHSERTVPKIDIFKNKGRQRIKSVAFHGHHGGRGDATVRSVPITQSSIAPARDHANARADVKSDE</sequence>